<dbReference type="InterPro" id="IPR006091">
    <property type="entry name" value="Acyl-CoA_Oxase/DH_mid-dom"/>
</dbReference>
<dbReference type="InterPro" id="IPR037069">
    <property type="entry name" value="AcylCoA_DH/ox_N_sf"/>
</dbReference>
<dbReference type="InterPro" id="IPR013786">
    <property type="entry name" value="AcylCoA_DH/ox_N"/>
</dbReference>
<dbReference type="PANTHER" id="PTHR43292:SF4">
    <property type="entry name" value="ACYL-COA DEHYDROGENASE FADE34"/>
    <property type="match status" value="1"/>
</dbReference>
<gene>
    <name evidence="9" type="ORF">METZ01_LOCUS2180</name>
</gene>
<keyword evidence="3" id="KW-0285">Flavoprotein</keyword>
<dbReference type="Gene3D" id="1.10.540.10">
    <property type="entry name" value="Acyl-CoA dehydrogenase/oxidase, N-terminal domain"/>
    <property type="match status" value="1"/>
</dbReference>
<evidence type="ECO:0000256" key="1">
    <source>
        <dbReference type="ARBA" id="ARBA00001974"/>
    </source>
</evidence>
<dbReference type="Gene3D" id="1.20.140.10">
    <property type="entry name" value="Butyryl-CoA Dehydrogenase, subunit A, domain 3"/>
    <property type="match status" value="1"/>
</dbReference>
<evidence type="ECO:0000256" key="4">
    <source>
        <dbReference type="ARBA" id="ARBA00022827"/>
    </source>
</evidence>
<evidence type="ECO:0000256" key="3">
    <source>
        <dbReference type="ARBA" id="ARBA00022630"/>
    </source>
</evidence>
<dbReference type="InterPro" id="IPR009100">
    <property type="entry name" value="AcylCoA_DH/oxidase_NM_dom_sf"/>
</dbReference>
<comment type="cofactor">
    <cofactor evidence="1">
        <name>FAD</name>
        <dbReference type="ChEBI" id="CHEBI:57692"/>
    </cofactor>
</comment>
<organism evidence="9">
    <name type="scientific">marine metagenome</name>
    <dbReference type="NCBI Taxonomy" id="408172"/>
    <lineage>
        <taxon>unclassified sequences</taxon>
        <taxon>metagenomes</taxon>
        <taxon>ecological metagenomes</taxon>
    </lineage>
</organism>
<dbReference type="Pfam" id="PF02770">
    <property type="entry name" value="Acyl-CoA_dh_M"/>
    <property type="match status" value="1"/>
</dbReference>
<dbReference type="Gene3D" id="2.40.110.10">
    <property type="entry name" value="Butyryl-CoA Dehydrogenase, subunit A, domain 2"/>
    <property type="match status" value="1"/>
</dbReference>
<keyword evidence="4" id="KW-0274">FAD</keyword>
<keyword evidence="5" id="KW-0560">Oxidoreductase</keyword>
<feature type="domain" description="Acyl-CoA oxidase/dehydrogenase middle" evidence="7">
    <location>
        <begin position="124"/>
        <end position="215"/>
    </location>
</feature>
<sequence length="406" mass="44072">MGQLAVPPECDDDVMNSTSPEAVRNQATDWFERHWDPELPLGRWWQLLADSGWAFPSWPEGFGGRALSAVAARAAIQARRQIGAFGPPNGVATFLAAPTIMRYGSQAQQDRYLPRIVNGQDIWCQLFSEPGAGSDMAGLATRATRDGDEWVITGQKVWNSGAQWAKYGILIARTDPEQPKHRGISYFLIDMEQDAVDVRPLREMTGDAAFNEVFLNDARVADSDRLGDLGDGWRVAMTTLSHERDPDNPGMGDTAAFGSVDLTMTVKDHTAALGSKIDGFSLALSGGVTKVLEDVTDQFNALNDPIVRQRMAKIVEMRRNAKWSGMRTAATVKSGGQPGPEISTLKLLGSEMGRQIRDLGLDAMGPHGMLYGEDAPGGGLFHAYSMFTPAQSIAGGTDEVQRNIMG</sequence>
<reference evidence="9" key="1">
    <citation type="submission" date="2018-05" db="EMBL/GenBank/DDBJ databases">
        <authorList>
            <person name="Lanie J.A."/>
            <person name="Ng W.-L."/>
            <person name="Kazmierczak K.M."/>
            <person name="Andrzejewski T.M."/>
            <person name="Davidsen T.M."/>
            <person name="Wayne K.J."/>
            <person name="Tettelin H."/>
            <person name="Glass J.I."/>
            <person name="Rusch D."/>
            <person name="Podicherti R."/>
            <person name="Tsui H.-C.T."/>
            <person name="Winkler M.E."/>
        </authorList>
    </citation>
    <scope>NUCLEOTIDE SEQUENCE</scope>
</reference>
<dbReference type="GO" id="GO:0050660">
    <property type="term" value="F:flavin adenine dinucleotide binding"/>
    <property type="evidence" value="ECO:0007669"/>
    <property type="project" value="InterPro"/>
</dbReference>
<feature type="domain" description="Acyl-CoA dehydrogenase/oxidase N-terminal" evidence="8">
    <location>
        <begin position="22"/>
        <end position="119"/>
    </location>
</feature>
<dbReference type="SUPFAM" id="SSF56645">
    <property type="entry name" value="Acyl-CoA dehydrogenase NM domain-like"/>
    <property type="match status" value="1"/>
</dbReference>
<evidence type="ECO:0000313" key="9">
    <source>
        <dbReference type="EMBL" id="SUZ49326.1"/>
    </source>
</evidence>
<evidence type="ECO:0000256" key="2">
    <source>
        <dbReference type="ARBA" id="ARBA00009347"/>
    </source>
</evidence>
<dbReference type="GO" id="GO:0016627">
    <property type="term" value="F:oxidoreductase activity, acting on the CH-CH group of donors"/>
    <property type="evidence" value="ECO:0007669"/>
    <property type="project" value="InterPro"/>
</dbReference>
<dbReference type="EMBL" id="UINC01000111">
    <property type="protein sequence ID" value="SUZ49326.1"/>
    <property type="molecule type" value="Genomic_DNA"/>
</dbReference>
<proteinExistence type="inferred from homology"/>
<dbReference type="InterPro" id="IPR052161">
    <property type="entry name" value="Mycobact_Acyl-CoA_DH"/>
</dbReference>
<feature type="domain" description="Acyl-CoA dehydrogenase/oxidase C-terminal" evidence="6">
    <location>
        <begin position="300"/>
        <end position="405"/>
    </location>
</feature>
<dbReference type="AlphaFoldDB" id="A0A381N402"/>
<evidence type="ECO:0008006" key="10">
    <source>
        <dbReference type="Google" id="ProtNLM"/>
    </source>
</evidence>
<dbReference type="InterPro" id="IPR036250">
    <property type="entry name" value="AcylCo_DH-like_C"/>
</dbReference>
<comment type="similarity">
    <text evidence="2">Belongs to the acyl-CoA dehydrogenase family.</text>
</comment>
<dbReference type="InterPro" id="IPR009075">
    <property type="entry name" value="AcylCo_DH/oxidase_C"/>
</dbReference>
<feature type="non-terminal residue" evidence="9">
    <location>
        <position position="1"/>
    </location>
</feature>
<evidence type="ECO:0000259" key="8">
    <source>
        <dbReference type="Pfam" id="PF02771"/>
    </source>
</evidence>
<name>A0A381N402_9ZZZZ</name>
<accession>A0A381N402</accession>
<dbReference type="FunFam" id="2.40.110.10:FF:000011">
    <property type="entry name" value="Acyl-CoA dehydrogenase FadE34"/>
    <property type="match status" value="1"/>
</dbReference>
<evidence type="ECO:0000259" key="7">
    <source>
        <dbReference type="Pfam" id="PF02770"/>
    </source>
</evidence>
<dbReference type="InterPro" id="IPR046373">
    <property type="entry name" value="Acyl-CoA_Oxase/DH_mid-dom_sf"/>
</dbReference>
<dbReference type="SUPFAM" id="SSF47203">
    <property type="entry name" value="Acyl-CoA dehydrogenase C-terminal domain-like"/>
    <property type="match status" value="1"/>
</dbReference>
<dbReference type="Pfam" id="PF02771">
    <property type="entry name" value="Acyl-CoA_dh_N"/>
    <property type="match status" value="1"/>
</dbReference>
<protein>
    <recommendedName>
        <fullName evidence="10">Acyl-CoA dehydrogenase</fullName>
    </recommendedName>
</protein>
<feature type="non-terminal residue" evidence="9">
    <location>
        <position position="406"/>
    </location>
</feature>
<evidence type="ECO:0000259" key="6">
    <source>
        <dbReference type="Pfam" id="PF00441"/>
    </source>
</evidence>
<dbReference type="Pfam" id="PF00441">
    <property type="entry name" value="Acyl-CoA_dh_1"/>
    <property type="match status" value="1"/>
</dbReference>
<dbReference type="PANTHER" id="PTHR43292">
    <property type="entry name" value="ACYL-COA DEHYDROGENASE"/>
    <property type="match status" value="1"/>
</dbReference>
<evidence type="ECO:0000256" key="5">
    <source>
        <dbReference type="ARBA" id="ARBA00023002"/>
    </source>
</evidence>
<dbReference type="GO" id="GO:0005886">
    <property type="term" value="C:plasma membrane"/>
    <property type="evidence" value="ECO:0007669"/>
    <property type="project" value="TreeGrafter"/>
</dbReference>